<evidence type="ECO:0008006" key="3">
    <source>
        <dbReference type="Google" id="ProtNLM"/>
    </source>
</evidence>
<sequence>MKLKQLLRELEALPYIERMRRMVELGRQAAKDAEVGEVIAKLAQGNVYERVLAVQASHGSRDAALVARALNDPARDVRGKAVSIAAYICSDEELATALETIPHDLRFILLNRLTKLHRHAPLMPILNNGRRKPAANYQSCCPSPRVRLLLGTWSRSRRGLSYINGSVSQSIIPG</sequence>
<reference evidence="1" key="1">
    <citation type="submission" date="2020-10" db="EMBL/GenBank/DDBJ databases">
        <title>Taxonomic study of unclassified bacteria belonging to the class Ktedonobacteria.</title>
        <authorList>
            <person name="Yabe S."/>
            <person name="Wang C.M."/>
            <person name="Zheng Y."/>
            <person name="Sakai Y."/>
            <person name="Cavaletti L."/>
            <person name="Monciardini P."/>
            <person name="Donadio S."/>
        </authorList>
    </citation>
    <scope>NUCLEOTIDE SEQUENCE</scope>
    <source>
        <strain evidence="1">SOSP1-1</strain>
    </source>
</reference>
<dbReference type="EMBL" id="BNJF01000003">
    <property type="protein sequence ID" value="GHO47907.1"/>
    <property type="molecule type" value="Genomic_DNA"/>
</dbReference>
<evidence type="ECO:0000313" key="1">
    <source>
        <dbReference type="EMBL" id="GHO47907.1"/>
    </source>
</evidence>
<accession>A0A8J3MT72</accession>
<name>A0A8J3MT72_9CHLR</name>
<dbReference type="Proteomes" id="UP000612362">
    <property type="component" value="Unassembled WGS sequence"/>
</dbReference>
<protein>
    <recommendedName>
        <fullName evidence="3">HEAT repeat domain-containing protein</fullName>
    </recommendedName>
</protein>
<dbReference type="AlphaFoldDB" id="A0A8J3MT72"/>
<comment type="caution">
    <text evidence="1">The sequence shown here is derived from an EMBL/GenBank/DDBJ whole genome shotgun (WGS) entry which is preliminary data.</text>
</comment>
<gene>
    <name evidence="1" type="ORF">KSX_60700</name>
</gene>
<proteinExistence type="predicted"/>
<organism evidence="1 2">
    <name type="scientific">Ktedonospora formicarum</name>
    <dbReference type="NCBI Taxonomy" id="2778364"/>
    <lineage>
        <taxon>Bacteria</taxon>
        <taxon>Bacillati</taxon>
        <taxon>Chloroflexota</taxon>
        <taxon>Ktedonobacteria</taxon>
        <taxon>Ktedonobacterales</taxon>
        <taxon>Ktedonobacteraceae</taxon>
        <taxon>Ktedonospora</taxon>
    </lineage>
</organism>
<keyword evidence="2" id="KW-1185">Reference proteome</keyword>
<evidence type="ECO:0000313" key="2">
    <source>
        <dbReference type="Proteomes" id="UP000612362"/>
    </source>
</evidence>
<dbReference type="RefSeq" id="WP_220197132.1">
    <property type="nucleotide sequence ID" value="NZ_BNJF01000003.1"/>
</dbReference>